<gene>
    <name evidence="1" type="ORF">C489_10754</name>
</gene>
<evidence type="ECO:0000313" key="1">
    <source>
        <dbReference type="EMBL" id="ELY67565.1"/>
    </source>
</evidence>
<comment type="caution">
    <text evidence="1">The sequence shown here is derived from an EMBL/GenBank/DDBJ whole genome shotgun (WGS) entry which is preliminary data.</text>
</comment>
<accession>L9Y0L8</accession>
<dbReference type="OrthoDB" id="182995at2157"/>
<dbReference type="Proteomes" id="UP000011632">
    <property type="component" value="Unassembled WGS sequence"/>
</dbReference>
<reference evidence="1 2" key="1">
    <citation type="journal article" date="2014" name="PLoS Genet.">
        <title>Phylogenetically driven sequencing of extremely halophilic archaea reveals strategies for static and dynamic osmo-response.</title>
        <authorList>
            <person name="Becker E.A."/>
            <person name="Seitzer P.M."/>
            <person name="Tritt A."/>
            <person name="Larsen D."/>
            <person name="Krusor M."/>
            <person name="Yao A.I."/>
            <person name="Wu D."/>
            <person name="Madern D."/>
            <person name="Eisen J.A."/>
            <person name="Darling A.E."/>
            <person name="Facciotti M.T."/>
        </authorList>
    </citation>
    <scope>NUCLEOTIDE SEQUENCE [LARGE SCALE GENOMIC DNA]</scope>
    <source>
        <strain evidence="1 2">JCM 10478</strain>
    </source>
</reference>
<evidence type="ECO:0000313" key="2">
    <source>
        <dbReference type="Proteomes" id="UP000011632"/>
    </source>
</evidence>
<keyword evidence="2" id="KW-1185">Reference proteome</keyword>
<dbReference type="RefSeq" id="WP_006431229.1">
    <property type="nucleotide sequence ID" value="NZ_AOID01000029.1"/>
</dbReference>
<name>L9Y0L8_9EURY</name>
<proteinExistence type="predicted"/>
<protein>
    <recommendedName>
        <fullName evidence="3">MarR family transcriptional regulator</fullName>
    </recommendedName>
</protein>
<dbReference type="PATRIC" id="fig|1227496.3.peg.2173"/>
<sequence>MVSQTHRHDTRLEPVPRDIESASAKLVYLYLEATDGATVGELGERLAMQKLDVLSVLSSLSSAGHVEQADSAYVAN</sequence>
<organism evidence="1 2">
    <name type="scientific">Natrinema versiforme JCM 10478</name>
    <dbReference type="NCBI Taxonomy" id="1227496"/>
    <lineage>
        <taxon>Archaea</taxon>
        <taxon>Methanobacteriati</taxon>
        <taxon>Methanobacteriota</taxon>
        <taxon>Stenosarchaea group</taxon>
        <taxon>Halobacteria</taxon>
        <taxon>Halobacteriales</taxon>
        <taxon>Natrialbaceae</taxon>
        <taxon>Natrinema</taxon>
    </lineage>
</organism>
<evidence type="ECO:0008006" key="3">
    <source>
        <dbReference type="Google" id="ProtNLM"/>
    </source>
</evidence>
<dbReference type="EMBL" id="AOID01000029">
    <property type="protein sequence ID" value="ELY67565.1"/>
    <property type="molecule type" value="Genomic_DNA"/>
</dbReference>
<dbReference type="AlphaFoldDB" id="L9Y0L8"/>